<proteinExistence type="predicted"/>
<reference evidence="1 2" key="1">
    <citation type="submission" date="2015-01" db="EMBL/GenBank/DDBJ databases">
        <title>The Genome Sequence of Exophiala sideris CBS121828.</title>
        <authorList>
            <consortium name="The Broad Institute Genomics Platform"/>
            <person name="Cuomo C."/>
            <person name="de Hoog S."/>
            <person name="Gorbushina A."/>
            <person name="Stielow B."/>
            <person name="Teixiera M."/>
            <person name="Abouelleil A."/>
            <person name="Chapman S.B."/>
            <person name="Priest M."/>
            <person name="Young S.K."/>
            <person name="Wortman J."/>
            <person name="Nusbaum C."/>
            <person name="Birren B."/>
        </authorList>
    </citation>
    <scope>NUCLEOTIDE SEQUENCE [LARGE SCALE GENOMIC DNA]</scope>
    <source>
        <strain evidence="1 2">CBS 121828</strain>
    </source>
</reference>
<dbReference type="OrthoDB" id="4216928at2759"/>
<dbReference type="HOGENOM" id="CLU_024655_1_0_1"/>
<organism evidence="1 2">
    <name type="scientific">Exophiala sideris</name>
    <dbReference type="NCBI Taxonomy" id="1016849"/>
    <lineage>
        <taxon>Eukaryota</taxon>
        <taxon>Fungi</taxon>
        <taxon>Dikarya</taxon>
        <taxon>Ascomycota</taxon>
        <taxon>Pezizomycotina</taxon>
        <taxon>Eurotiomycetes</taxon>
        <taxon>Chaetothyriomycetidae</taxon>
        <taxon>Chaetothyriales</taxon>
        <taxon>Herpotrichiellaceae</taxon>
        <taxon>Exophiala</taxon>
    </lineage>
</organism>
<dbReference type="Proteomes" id="UP000053599">
    <property type="component" value="Unassembled WGS sequence"/>
</dbReference>
<accession>A0A0D1YJ69</accession>
<protein>
    <submittedName>
        <fullName evidence="1">Uncharacterized protein</fullName>
    </submittedName>
</protein>
<name>A0A0D1YJ69_9EURO</name>
<evidence type="ECO:0000313" key="1">
    <source>
        <dbReference type="EMBL" id="KIV82932.1"/>
    </source>
</evidence>
<sequence>MSRLHKSEASLSSGAPKMLQMLRKGITPPSSVQEHLVRQPLPPIIYDSIATAHAAAIQAYAQNGVDQPQTLPAVSTPEPFALAFEQLSRIPLSTFRHQSTPFVHEQVLGSSRTAPLFPLSDASFNKQALADFVQEKQLLILDLDIINISYKTFLASFHELMALLLFSALAKACGEAELTKFDALQHIFPVWTQHFRSKLPRTLDTEPSAWKTWTFAESIRRTFIFTTMVQVVIEMVYHGFFYYRPMIESLPFDVRTGLWEANTEEEWQAAVADHGGVECSLISWHEFIQLGGAEPRKQYDGMLQRLLLVGYFSRAAVQHQSNEEESE</sequence>
<evidence type="ECO:0000313" key="2">
    <source>
        <dbReference type="Proteomes" id="UP000053599"/>
    </source>
</evidence>
<dbReference type="EMBL" id="KN846952">
    <property type="protein sequence ID" value="KIV82932.1"/>
    <property type="molecule type" value="Genomic_DNA"/>
</dbReference>
<dbReference type="AlphaFoldDB" id="A0A0D1YJ69"/>
<gene>
    <name evidence="1" type="ORF">PV11_04997</name>
</gene>